<dbReference type="AlphaFoldDB" id="A0A918SE45"/>
<keyword evidence="2" id="KW-1185">Reference proteome</keyword>
<dbReference type="Proteomes" id="UP000610456">
    <property type="component" value="Unassembled WGS sequence"/>
</dbReference>
<name>A0A918SE45_9FLAO</name>
<reference evidence="1" key="1">
    <citation type="journal article" date="2014" name="Int. J. Syst. Evol. Microbiol.">
        <title>Complete genome sequence of Corynebacterium casei LMG S-19264T (=DSM 44701T), isolated from a smear-ripened cheese.</title>
        <authorList>
            <consortium name="US DOE Joint Genome Institute (JGI-PGF)"/>
            <person name="Walter F."/>
            <person name="Albersmeier A."/>
            <person name="Kalinowski J."/>
            <person name="Ruckert C."/>
        </authorList>
    </citation>
    <scope>NUCLEOTIDE SEQUENCE</scope>
    <source>
        <strain evidence="1">KCTC 12719</strain>
    </source>
</reference>
<reference evidence="1" key="2">
    <citation type="submission" date="2020-09" db="EMBL/GenBank/DDBJ databases">
        <authorList>
            <person name="Sun Q."/>
            <person name="Kim S."/>
        </authorList>
    </citation>
    <scope>NUCLEOTIDE SEQUENCE</scope>
    <source>
        <strain evidence="1">KCTC 12719</strain>
    </source>
</reference>
<organism evidence="1 2">
    <name type="scientific">Salinimicrobium marinum</name>
    <dbReference type="NCBI Taxonomy" id="680283"/>
    <lineage>
        <taxon>Bacteria</taxon>
        <taxon>Pseudomonadati</taxon>
        <taxon>Bacteroidota</taxon>
        <taxon>Flavobacteriia</taxon>
        <taxon>Flavobacteriales</taxon>
        <taxon>Flavobacteriaceae</taxon>
        <taxon>Salinimicrobium</taxon>
    </lineage>
</organism>
<dbReference type="Gene3D" id="3.40.50.1240">
    <property type="entry name" value="Phosphoglycerate mutase-like"/>
    <property type="match status" value="1"/>
</dbReference>
<dbReference type="InterPro" id="IPR029033">
    <property type="entry name" value="His_PPase_superfam"/>
</dbReference>
<dbReference type="SUPFAM" id="SSF53254">
    <property type="entry name" value="Phosphoglycerate mutase-like"/>
    <property type="match status" value="1"/>
</dbReference>
<dbReference type="InterPro" id="IPR013078">
    <property type="entry name" value="His_Pase_superF_clade-1"/>
</dbReference>
<sequence length="167" mass="19392">MRFALLFLIFFSLASCEQNTSDEMTTYYFIRHAEKDLSDPDNHDPDLIEEGRIRAEKWKEVFKEVPLDMVYSSKYKRAHQTAKPVADDHDLPVSLYNTEKLHDKDFQQETKGKTVLVVGHSNLNPEFVNYIIEEEKYEDIPESESGSLFIVTVTPSGEKQSHVLYIN</sequence>
<comment type="caution">
    <text evidence="1">The sequence shown here is derived from an EMBL/GenBank/DDBJ whole genome shotgun (WGS) entry which is preliminary data.</text>
</comment>
<proteinExistence type="predicted"/>
<dbReference type="EMBL" id="BMXB01000006">
    <property type="protein sequence ID" value="GHA37260.1"/>
    <property type="molecule type" value="Genomic_DNA"/>
</dbReference>
<dbReference type="Pfam" id="PF00300">
    <property type="entry name" value="His_Phos_1"/>
    <property type="match status" value="1"/>
</dbReference>
<gene>
    <name evidence="1" type="ORF">GCM10007103_18270</name>
</gene>
<protein>
    <recommendedName>
        <fullName evidence="3">Broad specificity phosphatase PhoE</fullName>
    </recommendedName>
</protein>
<evidence type="ECO:0000313" key="1">
    <source>
        <dbReference type="EMBL" id="GHA37260.1"/>
    </source>
</evidence>
<dbReference type="PROSITE" id="PS51257">
    <property type="entry name" value="PROKAR_LIPOPROTEIN"/>
    <property type="match status" value="1"/>
</dbReference>
<accession>A0A918SE45</accession>
<dbReference type="RefSeq" id="WP_189604434.1">
    <property type="nucleotide sequence ID" value="NZ_BMXB01000006.1"/>
</dbReference>
<evidence type="ECO:0000313" key="2">
    <source>
        <dbReference type="Proteomes" id="UP000610456"/>
    </source>
</evidence>
<dbReference type="CDD" id="cd07067">
    <property type="entry name" value="HP_PGM_like"/>
    <property type="match status" value="1"/>
</dbReference>
<evidence type="ECO:0008006" key="3">
    <source>
        <dbReference type="Google" id="ProtNLM"/>
    </source>
</evidence>